<proteinExistence type="predicted"/>
<evidence type="ECO:0000313" key="2">
    <source>
        <dbReference type="EMBL" id="SMF53306.1"/>
    </source>
</evidence>
<organism evidence="2 3">
    <name type="scientific">Pseudogulbenkiania subflava DSM 22618</name>
    <dbReference type="NCBI Taxonomy" id="1123014"/>
    <lineage>
        <taxon>Bacteria</taxon>
        <taxon>Pseudomonadati</taxon>
        <taxon>Pseudomonadota</taxon>
        <taxon>Betaproteobacteria</taxon>
        <taxon>Neisseriales</taxon>
        <taxon>Chromobacteriaceae</taxon>
        <taxon>Pseudogulbenkiania</taxon>
    </lineage>
</organism>
<accession>A0A1Y6C9P9</accession>
<keyword evidence="3" id="KW-1185">Reference proteome</keyword>
<evidence type="ECO:0000256" key="1">
    <source>
        <dbReference type="SAM" id="MobiDB-lite"/>
    </source>
</evidence>
<evidence type="ECO:0000313" key="3">
    <source>
        <dbReference type="Proteomes" id="UP000192920"/>
    </source>
</evidence>
<name>A0A1Y6C9P9_9NEIS</name>
<dbReference type="EMBL" id="FXAG01000029">
    <property type="protein sequence ID" value="SMF53306.1"/>
    <property type="molecule type" value="Genomic_DNA"/>
</dbReference>
<dbReference type="RefSeq" id="WP_085277791.1">
    <property type="nucleotide sequence ID" value="NZ_FXAG01000029.1"/>
</dbReference>
<protein>
    <submittedName>
        <fullName evidence="2">Uncharacterized protein</fullName>
    </submittedName>
</protein>
<dbReference type="Proteomes" id="UP000192920">
    <property type="component" value="Unassembled WGS sequence"/>
</dbReference>
<feature type="region of interest" description="Disordered" evidence="1">
    <location>
        <begin position="45"/>
        <end position="65"/>
    </location>
</feature>
<gene>
    <name evidence="2" type="ORF">SAMN02745746_03807</name>
</gene>
<reference evidence="3" key="1">
    <citation type="submission" date="2017-04" db="EMBL/GenBank/DDBJ databases">
        <authorList>
            <person name="Varghese N."/>
            <person name="Submissions S."/>
        </authorList>
    </citation>
    <scope>NUCLEOTIDE SEQUENCE [LARGE SCALE GENOMIC DNA]</scope>
    <source>
        <strain evidence="3">DSM 22618</strain>
    </source>
</reference>
<sequence length="100" mass="11620">MNTFEYRIFYRWDGPSHSDPMASEKSPKEIICALREFRNELAHRLQDPDADTKASEPQEGQKEVHLRVRTTESLDSVNCALQETLSGWRLYGELLHEQQG</sequence>
<dbReference type="AlphaFoldDB" id="A0A1Y6C9P9"/>